<protein>
    <submittedName>
        <fullName evidence="2">Uncharacterized protein</fullName>
    </submittedName>
</protein>
<evidence type="ECO:0000256" key="1">
    <source>
        <dbReference type="SAM" id="MobiDB-lite"/>
    </source>
</evidence>
<dbReference type="EMBL" id="ML996106">
    <property type="protein sequence ID" value="KAF2739039.1"/>
    <property type="molecule type" value="Genomic_DNA"/>
</dbReference>
<feature type="non-terminal residue" evidence="2">
    <location>
        <position position="1"/>
    </location>
</feature>
<dbReference type="AlphaFoldDB" id="A0A9P4R9A1"/>
<proteinExistence type="predicted"/>
<reference evidence="2" key="1">
    <citation type="journal article" date="2020" name="Stud. Mycol.">
        <title>101 Dothideomycetes genomes: a test case for predicting lifestyles and emergence of pathogens.</title>
        <authorList>
            <person name="Haridas S."/>
            <person name="Albert R."/>
            <person name="Binder M."/>
            <person name="Bloem J."/>
            <person name="Labutti K."/>
            <person name="Salamov A."/>
            <person name="Andreopoulos B."/>
            <person name="Baker S."/>
            <person name="Barry K."/>
            <person name="Bills G."/>
            <person name="Bluhm B."/>
            <person name="Cannon C."/>
            <person name="Castanera R."/>
            <person name="Culley D."/>
            <person name="Daum C."/>
            <person name="Ezra D."/>
            <person name="Gonzalez J."/>
            <person name="Henrissat B."/>
            <person name="Kuo A."/>
            <person name="Liang C."/>
            <person name="Lipzen A."/>
            <person name="Lutzoni F."/>
            <person name="Magnuson J."/>
            <person name="Mondo S."/>
            <person name="Nolan M."/>
            <person name="Ohm R."/>
            <person name="Pangilinan J."/>
            <person name="Park H.-J."/>
            <person name="Ramirez L."/>
            <person name="Alfaro M."/>
            <person name="Sun H."/>
            <person name="Tritt A."/>
            <person name="Yoshinaga Y."/>
            <person name="Zwiers L.-H."/>
            <person name="Turgeon B."/>
            <person name="Goodwin S."/>
            <person name="Spatafora J."/>
            <person name="Crous P."/>
            <person name="Grigoriev I."/>
        </authorList>
    </citation>
    <scope>NUCLEOTIDE SEQUENCE</scope>
    <source>
        <strain evidence="2">CBS 125425</strain>
    </source>
</reference>
<dbReference type="Proteomes" id="UP000799444">
    <property type="component" value="Unassembled WGS sequence"/>
</dbReference>
<gene>
    <name evidence="2" type="ORF">EJ04DRAFT_9075</name>
</gene>
<feature type="compositionally biased region" description="Basic and acidic residues" evidence="1">
    <location>
        <begin position="7"/>
        <end position="35"/>
    </location>
</feature>
<comment type="caution">
    <text evidence="2">The sequence shown here is derived from an EMBL/GenBank/DDBJ whole genome shotgun (WGS) entry which is preliminary data.</text>
</comment>
<evidence type="ECO:0000313" key="2">
    <source>
        <dbReference type="EMBL" id="KAF2739039.1"/>
    </source>
</evidence>
<evidence type="ECO:0000313" key="3">
    <source>
        <dbReference type="Proteomes" id="UP000799444"/>
    </source>
</evidence>
<organism evidence="2 3">
    <name type="scientific">Polyplosphaeria fusca</name>
    <dbReference type="NCBI Taxonomy" id="682080"/>
    <lineage>
        <taxon>Eukaryota</taxon>
        <taxon>Fungi</taxon>
        <taxon>Dikarya</taxon>
        <taxon>Ascomycota</taxon>
        <taxon>Pezizomycotina</taxon>
        <taxon>Dothideomycetes</taxon>
        <taxon>Pleosporomycetidae</taxon>
        <taxon>Pleosporales</taxon>
        <taxon>Tetraplosphaeriaceae</taxon>
        <taxon>Polyplosphaeria</taxon>
    </lineage>
</organism>
<feature type="region of interest" description="Disordered" evidence="1">
    <location>
        <begin position="1"/>
        <end position="37"/>
    </location>
</feature>
<name>A0A9P4R9A1_9PLEO</name>
<accession>A0A9P4R9A1</accession>
<keyword evidence="3" id="KW-1185">Reference proteome</keyword>
<sequence length="50" mass="5809">ASDGDEQDKAWRRPSRHADQHEQSRIHVERSEPRRGSYRFDATMCVVAPS</sequence>